<accession>A0A9E7FMH9</accession>
<feature type="transmembrane region" description="Helical" evidence="1">
    <location>
        <begin position="140"/>
        <end position="161"/>
    </location>
</feature>
<dbReference type="PANTHER" id="PTHR37754:SF1">
    <property type="entry name" value="CALCIUM ION-BINDING PROTEIN"/>
    <property type="match status" value="1"/>
</dbReference>
<dbReference type="EMBL" id="CP097506">
    <property type="protein sequence ID" value="URD97721.1"/>
    <property type="molecule type" value="Genomic_DNA"/>
</dbReference>
<keyword evidence="1" id="KW-1133">Transmembrane helix</keyword>
<evidence type="ECO:0000256" key="1">
    <source>
        <dbReference type="SAM" id="Phobius"/>
    </source>
</evidence>
<keyword evidence="1" id="KW-0472">Membrane</keyword>
<evidence type="ECO:0000313" key="2">
    <source>
        <dbReference type="EMBL" id="URD97721.1"/>
    </source>
</evidence>
<reference evidence="2" key="1">
    <citation type="submission" date="2022-05" db="EMBL/GenBank/DDBJ databases">
        <title>The Musa troglodytarum L. genome provides insights into the mechanism of non-climacteric behaviour and enrichment of carotenoids.</title>
        <authorList>
            <person name="Wang J."/>
        </authorList>
    </citation>
    <scope>NUCLEOTIDE SEQUENCE</scope>
    <source>
        <tissue evidence="2">Leaf</tissue>
    </source>
</reference>
<sequence>MGIAISALSKLGLPGMDSLSTDQVYKKYFGSKNIKNYKDFHRAFVDLCSDFNLVMPGKHFTIQATEIEKFYEKWPKGTADPATESKRKELLAKFMKEQVEEYKTSSRAMMLTGVTAPPAAILIKKSGEKVPQLKMLRIDLIPNVVFVPAFTVLSLIGVRILKVTGTTRATP</sequence>
<organism evidence="2 3">
    <name type="scientific">Musa troglodytarum</name>
    <name type="common">fe'i banana</name>
    <dbReference type="NCBI Taxonomy" id="320322"/>
    <lineage>
        <taxon>Eukaryota</taxon>
        <taxon>Viridiplantae</taxon>
        <taxon>Streptophyta</taxon>
        <taxon>Embryophyta</taxon>
        <taxon>Tracheophyta</taxon>
        <taxon>Spermatophyta</taxon>
        <taxon>Magnoliopsida</taxon>
        <taxon>Liliopsida</taxon>
        <taxon>Zingiberales</taxon>
        <taxon>Musaceae</taxon>
        <taxon>Musa</taxon>
    </lineage>
</organism>
<protein>
    <submittedName>
        <fullName evidence="2">Uncharacterized protein</fullName>
    </submittedName>
</protein>
<name>A0A9E7FMH9_9LILI</name>
<dbReference type="AlphaFoldDB" id="A0A9E7FMH9"/>
<keyword evidence="3" id="KW-1185">Reference proteome</keyword>
<dbReference type="OrthoDB" id="1868634at2759"/>
<gene>
    <name evidence="2" type="ORF">MUK42_28284</name>
</gene>
<dbReference type="Proteomes" id="UP001055439">
    <property type="component" value="Chromosome 4"/>
</dbReference>
<keyword evidence="1" id="KW-0812">Transmembrane</keyword>
<evidence type="ECO:0000313" key="3">
    <source>
        <dbReference type="Proteomes" id="UP001055439"/>
    </source>
</evidence>
<proteinExistence type="predicted"/>
<dbReference type="PANTHER" id="PTHR37754">
    <property type="entry name" value="CALCIUM ION-BINDING PROTEIN"/>
    <property type="match status" value="1"/>
</dbReference>